<evidence type="ECO:0000256" key="1">
    <source>
        <dbReference type="SAM" id="Phobius"/>
    </source>
</evidence>
<dbReference type="InterPro" id="IPR052165">
    <property type="entry name" value="Membrane_assoc_protease"/>
</dbReference>
<proteinExistence type="predicted"/>
<feature type="transmembrane region" description="Helical" evidence="1">
    <location>
        <begin position="57"/>
        <end position="76"/>
    </location>
</feature>
<keyword evidence="1" id="KW-0472">Membrane</keyword>
<gene>
    <name evidence="2" type="ORF">B1B_10195</name>
</gene>
<name>T0ZZ50_9ZZZZ</name>
<organism evidence="2">
    <name type="scientific">mine drainage metagenome</name>
    <dbReference type="NCBI Taxonomy" id="410659"/>
    <lineage>
        <taxon>unclassified sequences</taxon>
        <taxon>metagenomes</taxon>
        <taxon>ecological metagenomes</taxon>
    </lineage>
</organism>
<sequence length="149" mass="16433">MHQPGVLSMAEWYVPWTLAMILFIFEIATHTFYLAALGVAMLILGLIDLWIPLTGIHAIVVFAVLCVLLLPVAEYARRALRNRASTEASDLDSGQKVVVTRVNGRDLEVRYRDTVWKAELTEAAVIVPGATLRIISRTGNLLHVAPPST</sequence>
<dbReference type="EMBL" id="AUZY01006708">
    <property type="protein sequence ID" value="EQD53506.1"/>
    <property type="molecule type" value="Genomic_DNA"/>
</dbReference>
<comment type="caution">
    <text evidence="2">The sequence shown here is derived from an EMBL/GenBank/DDBJ whole genome shotgun (WGS) entry which is preliminary data.</text>
</comment>
<keyword evidence="1" id="KW-0812">Transmembrane</keyword>
<protein>
    <submittedName>
        <fullName evidence="2">Nodulation efficiency, NfeD</fullName>
    </submittedName>
</protein>
<dbReference type="GO" id="GO:0005886">
    <property type="term" value="C:plasma membrane"/>
    <property type="evidence" value="ECO:0007669"/>
    <property type="project" value="TreeGrafter"/>
</dbReference>
<reference evidence="2" key="1">
    <citation type="submission" date="2013-08" db="EMBL/GenBank/DDBJ databases">
        <authorList>
            <person name="Mendez C."/>
            <person name="Richter M."/>
            <person name="Ferrer M."/>
            <person name="Sanchez J."/>
        </authorList>
    </citation>
    <scope>NUCLEOTIDE SEQUENCE</scope>
</reference>
<dbReference type="AlphaFoldDB" id="T0ZZ50"/>
<dbReference type="PANTHER" id="PTHR33507">
    <property type="entry name" value="INNER MEMBRANE PROTEIN YBBJ"/>
    <property type="match status" value="1"/>
</dbReference>
<evidence type="ECO:0000313" key="2">
    <source>
        <dbReference type="EMBL" id="EQD53506.1"/>
    </source>
</evidence>
<accession>T0ZZ50</accession>
<feature type="transmembrane region" description="Helical" evidence="1">
    <location>
        <begin position="6"/>
        <end position="25"/>
    </location>
</feature>
<reference evidence="2" key="2">
    <citation type="journal article" date="2014" name="ISME J.">
        <title>Microbial stratification in low pH oxic and suboxic macroscopic growths along an acid mine drainage.</title>
        <authorList>
            <person name="Mendez-Garcia C."/>
            <person name="Mesa V."/>
            <person name="Sprenger R.R."/>
            <person name="Richter M."/>
            <person name="Diez M.S."/>
            <person name="Solano J."/>
            <person name="Bargiela R."/>
            <person name="Golyshina O.V."/>
            <person name="Manteca A."/>
            <person name="Ramos J.L."/>
            <person name="Gallego J.R."/>
            <person name="Llorente I."/>
            <person name="Martins Dos Santos V.A."/>
            <person name="Jensen O.N."/>
            <person name="Pelaez A.I."/>
            <person name="Sanchez J."/>
            <person name="Ferrer M."/>
        </authorList>
    </citation>
    <scope>NUCLEOTIDE SEQUENCE</scope>
</reference>
<keyword evidence="1" id="KW-1133">Transmembrane helix</keyword>
<dbReference type="PANTHER" id="PTHR33507:SF3">
    <property type="entry name" value="INNER MEMBRANE PROTEIN YBBJ"/>
    <property type="match status" value="1"/>
</dbReference>